<evidence type="ECO:0000256" key="4">
    <source>
        <dbReference type="ARBA" id="ARBA00022692"/>
    </source>
</evidence>
<feature type="transmembrane region" description="Helical" evidence="7">
    <location>
        <begin position="76"/>
        <end position="102"/>
    </location>
</feature>
<dbReference type="EMBL" id="JAHUZB010000005">
    <property type="protein sequence ID" value="MBV7391710.1"/>
    <property type="molecule type" value="Genomic_DNA"/>
</dbReference>
<organism evidence="8 9">
    <name type="scientific">Enterococcus alishanensis</name>
    <dbReference type="NCBI Taxonomy" id="1303817"/>
    <lineage>
        <taxon>Bacteria</taxon>
        <taxon>Bacillati</taxon>
        <taxon>Bacillota</taxon>
        <taxon>Bacilli</taxon>
        <taxon>Lactobacillales</taxon>
        <taxon>Enterococcaceae</taxon>
        <taxon>Enterococcus</taxon>
    </lineage>
</organism>
<keyword evidence="5 7" id="KW-1133">Transmembrane helix</keyword>
<dbReference type="InterPro" id="IPR003370">
    <property type="entry name" value="Chromate_transpt"/>
</dbReference>
<keyword evidence="9" id="KW-1185">Reference proteome</keyword>
<evidence type="ECO:0000256" key="3">
    <source>
        <dbReference type="ARBA" id="ARBA00022475"/>
    </source>
</evidence>
<feature type="transmembrane region" description="Helical" evidence="7">
    <location>
        <begin position="49"/>
        <end position="69"/>
    </location>
</feature>
<evidence type="ECO:0000313" key="8">
    <source>
        <dbReference type="EMBL" id="MBV7391710.1"/>
    </source>
</evidence>
<evidence type="ECO:0000256" key="2">
    <source>
        <dbReference type="ARBA" id="ARBA00005262"/>
    </source>
</evidence>
<evidence type="ECO:0000256" key="5">
    <source>
        <dbReference type="ARBA" id="ARBA00022989"/>
    </source>
</evidence>
<comment type="caution">
    <text evidence="8">The sequence shown here is derived from an EMBL/GenBank/DDBJ whole genome shotgun (WGS) entry which is preliminary data.</text>
</comment>
<comment type="similarity">
    <text evidence="2">Belongs to the chromate ion transporter (CHR) (TC 2.A.51) family.</text>
</comment>
<comment type="subcellular location">
    <subcellularLocation>
        <location evidence="1">Cell membrane</location>
        <topology evidence="1">Multi-pass membrane protein</topology>
    </subcellularLocation>
</comment>
<dbReference type="RefSeq" id="WP_218326914.1">
    <property type="nucleotide sequence ID" value="NZ_JAHUZB010000005.1"/>
</dbReference>
<evidence type="ECO:0000313" key="9">
    <source>
        <dbReference type="Proteomes" id="UP000774130"/>
    </source>
</evidence>
<accession>A0ABS6TFU5</accession>
<dbReference type="Proteomes" id="UP000774130">
    <property type="component" value="Unassembled WGS sequence"/>
</dbReference>
<feature type="transmembrane region" description="Helical" evidence="7">
    <location>
        <begin position="7"/>
        <end position="29"/>
    </location>
</feature>
<dbReference type="Pfam" id="PF02417">
    <property type="entry name" value="Chromate_transp"/>
    <property type="match status" value="1"/>
</dbReference>
<feature type="transmembrane region" description="Helical" evidence="7">
    <location>
        <begin position="141"/>
        <end position="174"/>
    </location>
</feature>
<sequence>MKKYQEILWLIRINLVISTFTFGGGYVVVPMIRKYYVGRFFTEDDLLEMAAIAQSSPGAIALNLCVLAGKKAYGKIGFWIAFICGIIPPLVIIGVISQFYVAFAANKIVQAVLLGMQAAVAALILEVVVDMVKVIRLEKKSLLLIILVGSFIANAILQVNVVLILVVASILMLLNLKREAK</sequence>
<evidence type="ECO:0000256" key="7">
    <source>
        <dbReference type="SAM" id="Phobius"/>
    </source>
</evidence>
<proteinExistence type="inferred from homology"/>
<evidence type="ECO:0000256" key="6">
    <source>
        <dbReference type="ARBA" id="ARBA00023136"/>
    </source>
</evidence>
<protein>
    <submittedName>
        <fullName evidence="8">Chromate transporter</fullName>
    </submittedName>
</protein>
<dbReference type="PANTHER" id="PTHR43663:SF1">
    <property type="entry name" value="CHROMATE TRANSPORTER"/>
    <property type="match status" value="1"/>
</dbReference>
<dbReference type="PANTHER" id="PTHR43663">
    <property type="entry name" value="CHROMATE TRANSPORT PROTEIN-RELATED"/>
    <property type="match status" value="1"/>
</dbReference>
<dbReference type="InterPro" id="IPR052518">
    <property type="entry name" value="CHR_Transporter"/>
</dbReference>
<keyword evidence="6 7" id="KW-0472">Membrane</keyword>
<name>A0ABS6TFU5_9ENTE</name>
<keyword evidence="4 7" id="KW-0812">Transmembrane</keyword>
<evidence type="ECO:0000256" key="1">
    <source>
        <dbReference type="ARBA" id="ARBA00004651"/>
    </source>
</evidence>
<keyword evidence="3" id="KW-1003">Cell membrane</keyword>
<reference evidence="8 9" key="1">
    <citation type="submission" date="2021-06" db="EMBL/GenBank/DDBJ databases">
        <title>Enterococcus alishanensis sp. nov., a novel lactic acid bacterium isolated from fresh coffee beans.</title>
        <authorList>
            <person name="Chen Y.-S."/>
        </authorList>
    </citation>
    <scope>NUCLEOTIDE SEQUENCE [LARGE SCALE GENOMIC DNA]</scope>
    <source>
        <strain evidence="8 9">ALS3</strain>
    </source>
</reference>
<feature type="transmembrane region" description="Helical" evidence="7">
    <location>
        <begin position="108"/>
        <end position="129"/>
    </location>
</feature>
<gene>
    <name evidence="8" type="ORF">KUA55_13560</name>
</gene>